<keyword evidence="2" id="KW-0472">Membrane</keyword>
<dbReference type="SUPFAM" id="SSF53474">
    <property type="entry name" value="alpha/beta-Hydrolases"/>
    <property type="match status" value="1"/>
</dbReference>
<dbReference type="Proteomes" id="UP000193467">
    <property type="component" value="Unassembled WGS sequence"/>
</dbReference>
<protein>
    <submittedName>
        <fullName evidence="4">Alpha/beta hydrolase fold-domain-containing protein</fullName>
    </submittedName>
</protein>
<dbReference type="PANTHER" id="PTHR48081:SF8">
    <property type="entry name" value="ALPHA_BETA HYDROLASE FOLD-3 DOMAIN-CONTAINING PROTEIN-RELATED"/>
    <property type="match status" value="1"/>
</dbReference>
<dbReference type="Pfam" id="PF07859">
    <property type="entry name" value="Abhydrolase_3"/>
    <property type="match status" value="1"/>
</dbReference>
<dbReference type="STRING" id="106004.A0A1Y2FWJ4"/>
<dbReference type="InParanoid" id="A0A1Y2FWJ4"/>
<dbReference type="Gene3D" id="3.40.50.1820">
    <property type="entry name" value="alpha/beta hydrolase"/>
    <property type="match status" value="1"/>
</dbReference>
<organism evidence="4 5">
    <name type="scientific">Leucosporidium creatinivorum</name>
    <dbReference type="NCBI Taxonomy" id="106004"/>
    <lineage>
        <taxon>Eukaryota</taxon>
        <taxon>Fungi</taxon>
        <taxon>Dikarya</taxon>
        <taxon>Basidiomycota</taxon>
        <taxon>Pucciniomycotina</taxon>
        <taxon>Microbotryomycetes</taxon>
        <taxon>Leucosporidiales</taxon>
        <taxon>Leucosporidium</taxon>
    </lineage>
</organism>
<keyword evidence="2" id="KW-0812">Transmembrane</keyword>
<dbReference type="InterPro" id="IPR029058">
    <property type="entry name" value="AB_hydrolase_fold"/>
</dbReference>
<keyword evidence="2" id="KW-1133">Transmembrane helix</keyword>
<evidence type="ECO:0000313" key="5">
    <source>
        <dbReference type="Proteomes" id="UP000193467"/>
    </source>
</evidence>
<sequence length="307" mass="34335">MHTFKKAALLIPVALFDLQGGLYNVYNPSKPYPFAQPATLYYLFVALHLLSTLLPLPVWTLLYALRIKRRPRPSWSSTQCFVWRRRRNDSVEQLAKGFVGIYAQGGSYLHFSAHESSATSAIPCHLMKLGCFDSIYSVEYPLLPAPFPAALQDIAAVFVRLIQLGIPADRIILTGDSTRGNIILALARWIRDEGLLRQPAGVLLLPPWCDPSHSFRTSSKCFNPHPHPSDYLTDHPPAYRHNVQSFLGGHRPQSFLRHPYISPPASPVPDGSFKSIPPVFVQYGDAERLEESIVQLVAALRQVEVSA</sequence>
<proteinExistence type="predicted"/>
<dbReference type="InterPro" id="IPR013094">
    <property type="entry name" value="AB_hydrolase_3"/>
</dbReference>
<feature type="domain" description="Alpha/beta hydrolase fold-3" evidence="3">
    <location>
        <begin position="121"/>
        <end position="306"/>
    </location>
</feature>
<dbReference type="OrthoDB" id="2152029at2759"/>
<evidence type="ECO:0000313" key="4">
    <source>
        <dbReference type="EMBL" id="ORY88380.1"/>
    </source>
</evidence>
<reference evidence="4 5" key="1">
    <citation type="submission" date="2016-07" db="EMBL/GenBank/DDBJ databases">
        <title>Pervasive Adenine N6-methylation of Active Genes in Fungi.</title>
        <authorList>
            <consortium name="DOE Joint Genome Institute"/>
            <person name="Mondo S.J."/>
            <person name="Dannebaum R.O."/>
            <person name="Kuo R.C."/>
            <person name="Labutti K."/>
            <person name="Haridas S."/>
            <person name="Kuo A."/>
            <person name="Salamov A."/>
            <person name="Ahrendt S.R."/>
            <person name="Lipzen A."/>
            <person name="Sullivan W."/>
            <person name="Andreopoulos W.B."/>
            <person name="Clum A."/>
            <person name="Lindquist E."/>
            <person name="Daum C."/>
            <person name="Ramamoorthy G.K."/>
            <person name="Gryganskyi A."/>
            <person name="Culley D."/>
            <person name="Magnuson J.K."/>
            <person name="James T.Y."/>
            <person name="O'Malley M.A."/>
            <person name="Stajich J.E."/>
            <person name="Spatafora J.W."/>
            <person name="Visel A."/>
            <person name="Grigoriev I.V."/>
        </authorList>
    </citation>
    <scope>NUCLEOTIDE SEQUENCE [LARGE SCALE GENOMIC DNA]</scope>
    <source>
        <strain evidence="4 5">62-1032</strain>
    </source>
</reference>
<evidence type="ECO:0000256" key="1">
    <source>
        <dbReference type="ARBA" id="ARBA00022801"/>
    </source>
</evidence>
<dbReference type="PANTHER" id="PTHR48081">
    <property type="entry name" value="AB HYDROLASE SUPERFAMILY PROTEIN C4A8.06C"/>
    <property type="match status" value="1"/>
</dbReference>
<dbReference type="GO" id="GO:0016787">
    <property type="term" value="F:hydrolase activity"/>
    <property type="evidence" value="ECO:0007669"/>
    <property type="project" value="UniProtKB-KW"/>
</dbReference>
<name>A0A1Y2FWJ4_9BASI</name>
<dbReference type="AlphaFoldDB" id="A0A1Y2FWJ4"/>
<feature type="transmembrane region" description="Helical" evidence="2">
    <location>
        <begin position="40"/>
        <end position="65"/>
    </location>
</feature>
<evidence type="ECO:0000259" key="3">
    <source>
        <dbReference type="Pfam" id="PF07859"/>
    </source>
</evidence>
<comment type="caution">
    <text evidence="4">The sequence shown here is derived from an EMBL/GenBank/DDBJ whole genome shotgun (WGS) entry which is preliminary data.</text>
</comment>
<keyword evidence="1 4" id="KW-0378">Hydrolase</keyword>
<accession>A0A1Y2FWJ4</accession>
<evidence type="ECO:0000256" key="2">
    <source>
        <dbReference type="SAM" id="Phobius"/>
    </source>
</evidence>
<gene>
    <name evidence="4" type="ORF">BCR35DRAFT_329930</name>
</gene>
<dbReference type="InterPro" id="IPR050300">
    <property type="entry name" value="GDXG_lipolytic_enzyme"/>
</dbReference>
<dbReference type="EMBL" id="MCGR01000010">
    <property type="protein sequence ID" value="ORY88380.1"/>
    <property type="molecule type" value="Genomic_DNA"/>
</dbReference>
<keyword evidence="5" id="KW-1185">Reference proteome</keyword>